<evidence type="ECO:0000256" key="3">
    <source>
        <dbReference type="ARBA" id="ARBA00022786"/>
    </source>
</evidence>
<feature type="repeat" description="WD" evidence="4">
    <location>
        <begin position="483"/>
        <end position="522"/>
    </location>
</feature>
<feature type="compositionally biased region" description="Basic and acidic residues" evidence="5">
    <location>
        <begin position="288"/>
        <end position="301"/>
    </location>
</feature>
<evidence type="ECO:0000313" key="8">
    <source>
        <dbReference type="Proteomes" id="UP001153365"/>
    </source>
</evidence>
<feature type="repeat" description="WD" evidence="4">
    <location>
        <begin position="564"/>
        <end position="605"/>
    </location>
</feature>
<feature type="compositionally biased region" description="Basic and acidic residues" evidence="5">
    <location>
        <begin position="319"/>
        <end position="336"/>
    </location>
</feature>
<dbReference type="PROSITE" id="PS50082">
    <property type="entry name" value="WD_REPEATS_2"/>
    <property type="match status" value="5"/>
</dbReference>
<feature type="region of interest" description="Disordered" evidence="5">
    <location>
        <begin position="284"/>
        <end position="365"/>
    </location>
</feature>
<keyword evidence="3" id="KW-0833">Ubl conjugation pathway</keyword>
<dbReference type="AlphaFoldDB" id="A0AAV0AS45"/>
<sequence length="636" mass="71376">MSSSVTHRFNNDRDTPDFLLKPNPFEFQPNNFTIDSIGEGSSRGTIINSSSSINNNSSSNDPSNSLSNASTNNQSNDLIYTVSPFGVLDRSSSSEPTNGNEISHSTSENNQTNLSSSVSLSTSTRINGYGVPGGGDCKKLCPRHQRMANEGTNRALQSEIEELPQSDQEAISTVWGLFSASNSKRRRLILSGILTMCCPSQLSFLTDSIKDACRTDPFIRLPKEISLNVLSYLDAFSIGRAAQVSRLWRKLADDDLLWRSMCQQHIERTCQTCGWGLPSMDKTKKRSCTTDHQDHLRYHQDQEEENDEKKKKKNKNKRQKLDGEDSSDQDKGRCWIDEDSDGSIDQDPLNGNNNPSPGLNPKDLRKPWKAVYTERLALERNWRKGSYKESVLTGHSDSITCSQLEDITGYLNGGVSTPILITGSWDKSIKVWDLERLELVKSLVGHTRGVRCLQFDSYKLISGGMDRMLKIWNWRTGQCIRTIEGHSDSVTCLNYDEELLASGSSDLTIRVWNFKTGSGYILRGHSEQINSVKLNSSKKMLYSGSDDNQIKIWDLNSRQTLKVLKGHVAQVQSISFLEKDLCLVSGSFDNCLKVWNLNDDNDEGSGEEKFGRCERTMFGHIQGVWSVDADKLRIVR</sequence>
<dbReference type="InterPro" id="IPR036322">
    <property type="entry name" value="WD40_repeat_dom_sf"/>
</dbReference>
<dbReference type="InterPro" id="IPR001680">
    <property type="entry name" value="WD40_rpt"/>
</dbReference>
<evidence type="ECO:0000256" key="1">
    <source>
        <dbReference type="ARBA" id="ARBA00022574"/>
    </source>
</evidence>
<keyword evidence="1 4" id="KW-0853">WD repeat</keyword>
<dbReference type="PROSITE" id="PS00678">
    <property type="entry name" value="WD_REPEATS_1"/>
    <property type="match status" value="4"/>
</dbReference>
<reference evidence="7" key="1">
    <citation type="submission" date="2022-06" db="EMBL/GenBank/DDBJ databases">
        <authorList>
            <consortium name="SYNGENTA / RWTH Aachen University"/>
        </authorList>
    </citation>
    <scope>NUCLEOTIDE SEQUENCE</scope>
</reference>
<feature type="region of interest" description="Disordered" evidence="5">
    <location>
        <begin position="1"/>
        <end position="72"/>
    </location>
</feature>
<protein>
    <submittedName>
        <fullName evidence="7">WD40-repeat-containing domain protein</fullName>
    </submittedName>
</protein>
<dbReference type="SMART" id="SM00320">
    <property type="entry name" value="WD40"/>
    <property type="match status" value="5"/>
</dbReference>
<feature type="compositionally biased region" description="Polar residues" evidence="5">
    <location>
        <begin position="90"/>
        <end position="113"/>
    </location>
</feature>
<feature type="repeat" description="WD" evidence="4">
    <location>
        <begin position="420"/>
        <end position="442"/>
    </location>
</feature>
<feature type="repeat" description="WD" evidence="4">
    <location>
        <begin position="443"/>
        <end position="482"/>
    </location>
</feature>
<dbReference type="InterPro" id="IPR020472">
    <property type="entry name" value="WD40_PAC1"/>
</dbReference>
<dbReference type="CDD" id="cd22147">
    <property type="entry name" value="F-box_SpPof1-like"/>
    <property type="match status" value="1"/>
</dbReference>
<dbReference type="InterPro" id="IPR019775">
    <property type="entry name" value="WD40_repeat_CS"/>
</dbReference>
<keyword evidence="2" id="KW-0677">Repeat</keyword>
<dbReference type="SMART" id="SM00256">
    <property type="entry name" value="FBOX"/>
    <property type="match status" value="1"/>
</dbReference>
<dbReference type="CDD" id="cd00200">
    <property type="entry name" value="WD40"/>
    <property type="match status" value="1"/>
</dbReference>
<dbReference type="Pfam" id="PF00400">
    <property type="entry name" value="WD40"/>
    <property type="match status" value="5"/>
</dbReference>
<dbReference type="InterPro" id="IPR015943">
    <property type="entry name" value="WD40/YVTN_repeat-like_dom_sf"/>
</dbReference>
<comment type="caution">
    <text evidence="7">The sequence shown here is derived from an EMBL/GenBank/DDBJ whole genome shotgun (WGS) entry which is preliminary data.</text>
</comment>
<feature type="region of interest" description="Disordered" evidence="5">
    <location>
        <begin position="87"/>
        <end position="119"/>
    </location>
</feature>
<dbReference type="PANTHER" id="PTHR19872:SF9">
    <property type="entry name" value="UBIQUITIN-BINDING SDF UBIQUITIN LIGASE COMPLEX SUBUNIT"/>
    <property type="match status" value="1"/>
</dbReference>
<dbReference type="SUPFAM" id="SSF81383">
    <property type="entry name" value="F-box domain"/>
    <property type="match status" value="1"/>
</dbReference>
<evidence type="ECO:0000256" key="4">
    <source>
        <dbReference type="PROSITE-ProRule" id="PRU00221"/>
    </source>
</evidence>
<dbReference type="Pfam" id="PF12937">
    <property type="entry name" value="F-box-like"/>
    <property type="match status" value="1"/>
</dbReference>
<evidence type="ECO:0000256" key="2">
    <source>
        <dbReference type="ARBA" id="ARBA00022737"/>
    </source>
</evidence>
<proteinExistence type="predicted"/>
<feature type="domain" description="F-box" evidence="6">
    <location>
        <begin position="215"/>
        <end position="261"/>
    </location>
</feature>
<dbReference type="PROSITE" id="PS50181">
    <property type="entry name" value="FBOX"/>
    <property type="match status" value="1"/>
</dbReference>
<accession>A0AAV0AS45</accession>
<organism evidence="7 8">
    <name type="scientific">Phakopsora pachyrhizi</name>
    <name type="common">Asian soybean rust disease fungus</name>
    <dbReference type="NCBI Taxonomy" id="170000"/>
    <lineage>
        <taxon>Eukaryota</taxon>
        <taxon>Fungi</taxon>
        <taxon>Dikarya</taxon>
        <taxon>Basidiomycota</taxon>
        <taxon>Pucciniomycotina</taxon>
        <taxon>Pucciniomycetes</taxon>
        <taxon>Pucciniales</taxon>
        <taxon>Phakopsoraceae</taxon>
        <taxon>Phakopsora</taxon>
    </lineage>
</organism>
<gene>
    <name evidence="7" type="ORF">PPACK8108_LOCUS7061</name>
</gene>
<dbReference type="SUPFAM" id="SSF50978">
    <property type="entry name" value="WD40 repeat-like"/>
    <property type="match status" value="1"/>
</dbReference>
<feature type="compositionally biased region" description="Low complexity" evidence="5">
    <location>
        <begin position="348"/>
        <end position="361"/>
    </location>
</feature>
<evidence type="ECO:0000256" key="5">
    <source>
        <dbReference type="SAM" id="MobiDB-lite"/>
    </source>
</evidence>
<dbReference type="Gene3D" id="2.130.10.10">
    <property type="entry name" value="YVTN repeat-like/Quinoprotein amine dehydrogenase"/>
    <property type="match status" value="2"/>
</dbReference>
<dbReference type="EMBL" id="CALTRL010001378">
    <property type="protein sequence ID" value="CAH7672254.1"/>
    <property type="molecule type" value="Genomic_DNA"/>
</dbReference>
<feature type="compositionally biased region" description="Low complexity" evidence="5">
    <location>
        <begin position="42"/>
        <end position="70"/>
    </location>
</feature>
<dbReference type="Gene3D" id="1.20.1280.50">
    <property type="match status" value="1"/>
</dbReference>
<dbReference type="InterPro" id="IPR001810">
    <property type="entry name" value="F-box_dom"/>
</dbReference>
<dbReference type="Proteomes" id="UP001153365">
    <property type="component" value="Unassembled WGS sequence"/>
</dbReference>
<dbReference type="PANTHER" id="PTHR19872">
    <property type="entry name" value="UBIQUITIN LIGASE SPECIFICITY FACTOR/HREP PROTEIN"/>
    <property type="match status" value="1"/>
</dbReference>
<dbReference type="PROSITE" id="PS50294">
    <property type="entry name" value="WD_REPEATS_REGION"/>
    <property type="match status" value="4"/>
</dbReference>
<dbReference type="InterPro" id="IPR036047">
    <property type="entry name" value="F-box-like_dom_sf"/>
</dbReference>
<name>A0AAV0AS45_PHAPC</name>
<keyword evidence="8" id="KW-1185">Reference proteome</keyword>
<dbReference type="InterPro" id="IPR051075">
    <property type="entry name" value="SCF_subunit_WD-repeat"/>
</dbReference>
<dbReference type="PRINTS" id="PR00320">
    <property type="entry name" value="GPROTEINBRPT"/>
</dbReference>
<feature type="repeat" description="WD" evidence="4">
    <location>
        <begin position="522"/>
        <end position="563"/>
    </location>
</feature>
<evidence type="ECO:0000313" key="7">
    <source>
        <dbReference type="EMBL" id="CAH7672254.1"/>
    </source>
</evidence>
<evidence type="ECO:0000259" key="6">
    <source>
        <dbReference type="PROSITE" id="PS50181"/>
    </source>
</evidence>